<dbReference type="EMBL" id="CACRXK020007210">
    <property type="protein sequence ID" value="CAB4011621.1"/>
    <property type="molecule type" value="Genomic_DNA"/>
</dbReference>
<reference evidence="6" key="1">
    <citation type="submission" date="2020-04" db="EMBL/GenBank/DDBJ databases">
        <authorList>
            <person name="Alioto T."/>
            <person name="Alioto T."/>
            <person name="Gomez Garrido J."/>
        </authorList>
    </citation>
    <scope>NUCLEOTIDE SEQUENCE</scope>
    <source>
        <strain evidence="6">A484AB</strain>
    </source>
</reference>
<dbReference type="InterPro" id="IPR052065">
    <property type="entry name" value="Compl_asym_regulator"/>
</dbReference>
<feature type="signal peptide" evidence="5">
    <location>
        <begin position="1"/>
        <end position="18"/>
    </location>
</feature>
<feature type="region of interest" description="Disordered" evidence="3">
    <location>
        <begin position="577"/>
        <end position="607"/>
    </location>
</feature>
<gene>
    <name evidence="6" type="ORF">PACLA_8A069630</name>
</gene>
<dbReference type="InterPro" id="IPR036383">
    <property type="entry name" value="TSP1_rpt_sf"/>
</dbReference>
<keyword evidence="5" id="KW-0732">Signal</keyword>
<dbReference type="PANTHER" id="PTHR22906:SF21">
    <property type="entry name" value="SEMA DOMAIN-CONTAINING PROTEIN"/>
    <property type="match status" value="1"/>
</dbReference>
<evidence type="ECO:0000256" key="5">
    <source>
        <dbReference type="SAM" id="SignalP"/>
    </source>
</evidence>
<dbReference type="PRINTS" id="PR01705">
    <property type="entry name" value="TSP1REPEAT"/>
</dbReference>
<proteinExistence type="predicted"/>
<keyword evidence="4" id="KW-0812">Transmembrane</keyword>
<dbReference type="Gene3D" id="2.20.100.10">
    <property type="entry name" value="Thrombospondin type-1 (TSP1) repeat"/>
    <property type="match status" value="8"/>
</dbReference>
<evidence type="ECO:0000256" key="4">
    <source>
        <dbReference type="SAM" id="Phobius"/>
    </source>
</evidence>
<keyword evidence="4" id="KW-1133">Transmembrane helix</keyword>
<dbReference type="PANTHER" id="PTHR22906">
    <property type="entry name" value="PROPERDIN"/>
    <property type="match status" value="1"/>
</dbReference>
<dbReference type="FunFam" id="2.20.100.10:FF:000001">
    <property type="entry name" value="semaphorin-5A isoform X1"/>
    <property type="match status" value="3"/>
</dbReference>
<evidence type="ECO:0000313" key="7">
    <source>
        <dbReference type="Proteomes" id="UP001152795"/>
    </source>
</evidence>
<organism evidence="6 7">
    <name type="scientific">Paramuricea clavata</name>
    <name type="common">Red gorgonian</name>
    <name type="synonym">Violescent sea-whip</name>
    <dbReference type="NCBI Taxonomy" id="317549"/>
    <lineage>
        <taxon>Eukaryota</taxon>
        <taxon>Metazoa</taxon>
        <taxon>Cnidaria</taxon>
        <taxon>Anthozoa</taxon>
        <taxon>Octocorallia</taxon>
        <taxon>Malacalcyonacea</taxon>
        <taxon>Plexauridae</taxon>
        <taxon>Paramuricea</taxon>
    </lineage>
</organism>
<dbReference type="PROSITE" id="PS50092">
    <property type="entry name" value="TSP1"/>
    <property type="match status" value="8"/>
</dbReference>
<dbReference type="OrthoDB" id="446173at2759"/>
<dbReference type="Gene3D" id="1.10.287.1490">
    <property type="match status" value="1"/>
</dbReference>
<dbReference type="SMART" id="SM00209">
    <property type="entry name" value="TSP1"/>
    <property type="match status" value="8"/>
</dbReference>
<evidence type="ECO:0000256" key="1">
    <source>
        <dbReference type="ARBA" id="ARBA00022737"/>
    </source>
</evidence>
<feature type="chain" id="PRO_5043333039" evidence="5">
    <location>
        <begin position="19"/>
        <end position="650"/>
    </location>
</feature>
<dbReference type="SUPFAM" id="SSF82895">
    <property type="entry name" value="TSP-1 type 1 repeat"/>
    <property type="match status" value="8"/>
</dbReference>
<comment type="caution">
    <text evidence="6">The sequence shown here is derived from an EMBL/GenBank/DDBJ whole genome shotgun (WGS) entry which is preliminary data.</text>
</comment>
<accession>A0A7D9IN49</accession>
<feature type="compositionally biased region" description="Basic and acidic residues" evidence="3">
    <location>
        <begin position="582"/>
        <end position="607"/>
    </location>
</feature>
<sequence length="650" mass="71506">MLPVGLFLRIFAFSVVDGNFTEWSQWSVCSATCGSAVVHRTRECSNPEPVHNGNDCWGLTSEQQHCSVPTICPHEAGFSPWSPWSVCDAQCSLGESTRERTCTDETNVTCVGTAHQNITCDAGPCPINGGYTEWEAWSPCTGYCGSGLQTRTRSCSNPEPAYNGAGCAGASEETRDCEHSTPCSGESGYEEWSDWTLCTQTCGSSIQIRTRKCRDGVHPDECSAESNQTKSCDKGPCPVHGNWASWSNWGVCSASCGSGVKERQRSCIDPAPSYGGLPCFENSHDYQHCVMPSDCPGDDEFSGWGNWGSCSVTCDEGTRKRSRFCTIVPSYPPAEEAYCTNPTEQTIECYNEPCLVNGNFTPWTDWSACTTSCGFGTRARYRNCTNPPPLFGGSDCLGPLYEIKECENASGCPDDINFSAWADWGECSSGCEGTMHKTRECTVDDEDSCQSITNATMNCQTQICPGYSDEQEGIFVRLKALLDSSAAAPVIILISSVVVLLLAYCTFQYIAIQNCPEKFHRENTEASLRELDEKLSDAKDELKTARQQNKNLNQEISGITANKTELTKKLKETETELSSLKTELESAKERESKLQEENENFKSEKDMLSKDLSATKFTLGNCKNKNMDHEVRSLELLQEIEGLKKELKAC</sequence>
<keyword evidence="2" id="KW-1015">Disulfide bond</keyword>
<dbReference type="AlphaFoldDB" id="A0A7D9IN49"/>
<protein>
    <submittedName>
        <fullName evidence="6">Uncharacterized protein</fullName>
    </submittedName>
</protein>
<keyword evidence="4" id="KW-0472">Membrane</keyword>
<dbReference type="FunFam" id="2.20.100.10:FF:000002">
    <property type="entry name" value="Unc-5 netrin receptor C"/>
    <property type="match status" value="1"/>
</dbReference>
<evidence type="ECO:0000313" key="6">
    <source>
        <dbReference type="EMBL" id="CAB4011621.1"/>
    </source>
</evidence>
<name>A0A7D9IN49_PARCT</name>
<dbReference type="InterPro" id="IPR000884">
    <property type="entry name" value="TSP1_rpt"/>
</dbReference>
<dbReference type="Pfam" id="PF00090">
    <property type="entry name" value="TSP_1"/>
    <property type="match status" value="7"/>
</dbReference>
<keyword evidence="1" id="KW-0677">Repeat</keyword>
<evidence type="ECO:0000256" key="2">
    <source>
        <dbReference type="ARBA" id="ARBA00023157"/>
    </source>
</evidence>
<keyword evidence="7" id="KW-1185">Reference proteome</keyword>
<evidence type="ECO:0000256" key="3">
    <source>
        <dbReference type="SAM" id="MobiDB-lite"/>
    </source>
</evidence>
<dbReference type="Proteomes" id="UP001152795">
    <property type="component" value="Unassembled WGS sequence"/>
</dbReference>
<feature type="transmembrane region" description="Helical" evidence="4">
    <location>
        <begin position="486"/>
        <end position="512"/>
    </location>
</feature>